<evidence type="ECO:0000313" key="1">
    <source>
        <dbReference type="Proteomes" id="UP000887579"/>
    </source>
</evidence>
<reference evidence="2" key="1">
    <citation type="submission" date="2022-11" db="UniProtKB">
        <authorList>
            <consortium name="WormBaseParasite"/>
        </authorList>
    </citation>
    <scope>IDENTIFICATION</scope>
</reference>
<dbReference type="WBParaSite" id="ES5_v2.g10122.t1">
    <property type="protein sequence ID" value="ES5_v2.g10122.t1"/>
    <property type="gene ID" value="ES5_v2.g10122"/>
</dbReference>
<protein>
    <submittedName>
        <fullName evidence="2">SGNH domain-containing protein</fullName>
    </submittedName>
</protein>
<organism evidence="1 2">
    <name type="scientific">Panagrolaimus sp. ES5</name>
    <dbReference type="NCBI Taxonomy" id="591445"/>
    <lineage>
        <taxon>Eukaryota</taxon>
        <taxon>Metazoa</taxon>
        <taxon>Ecdysozoa</taxon>
        <taxon>Nematoda</taxon>
        <taxon>Chromadorea</taxon>
        <taxon>Rhabditida</taxon>
        <taxon>Tylenchina</taxon>
        <taxon>Panagrolaimomorpha</taxon>
        <taxon>Panagrolaimoidea</taxon>
        <taxon>Panagrolaimidae</taxon>
        <taxon>Panagrolaimus</taxon>
    </lineage>
</organism>
<sequence>MIAASQAISLYMLLNFEQQGNNFAFGMLPARIWQFSGGFCAFYALKFIDRFNDCNAPILLLKFLRHSITTNILSALILTISLFPIILNQAYTQIVVIILTSILITGIGRIKEKEELQYSILANRLIVFIGDASYALYISHWIFVTLANAIYEHNEANRRFLLCLCFFIGIAVHRWIEKPICKARFKPAQFFSIVFFVYILIVFGIFTMKSSLSMPKSPSSFIKDIYQNKSQFIVNETQWNSISSTLNAKSSAEISMYAGGVGCLHYPQSEFGETFKHLLDIRGAEIKGNGNLSILVIGNSHAECFLPAAKLVLEGMYSELNLFITGGATPFEGFFYSRTGYLLKDAVLHYKPDIIFLVFKYQPDMDLPPTEPIEKDFATIKVQEMIDFLTNHSKVLLISDIHFEAYRFNAAVFAEAMHHNGAVGTYQFPQSVCFHKYF</sequence>
<proteinExistence type="predicted"/>
<dbReference type="Proteomes" id="UP000887579">
    <property type="component" value="Unplaced"/>
</dbReference>
<evidence type="ECO:0000313" key="2">
    <source>
        <dbReference type="WBParaSite" id="ES5_v2.g10122.t1"/>
    </source>
</evidence>
<name>A0AC34EZI4_9BILA</name>
<accession>A0AC34EZI4</accession>